<feature type="transmembrane region" description="Helical" evidence="9">
    <location>
        <begin position="247"/>
        <end position="269"/>
    </location>
</feature>
<dbReference type="AlphaFoldDB" id="A0A559JKF4"/>
<dbReference type="InterPro" id="IPR003593">
    <property type="entry name" value="AAA+_ATPase"/>
</dbReference>
<dbReference type="PROSITE" id="PS50929">
    <property type="entry name" value="ABC_TM1F"/>
    <property type="match status" value="1"/>
</dbReference>
<dbReference type="InterPro" id="IPR036640">
    <property type="entry name" value="ABC1_TM_sf"/>
</dbReference>
<dbReference type="SMART" id="SM00382">
    <property type="entry name" value="AAA"/>
    <property type="match status" value="1"/>
</dbReference>
<evidence type="ECO:0000313" key="12">
    <source>
        <dbReference type="EMBL" id="TVY00349.1"/>
    </source>
</evidence>
<comment type="subcellular location">
    <subcellularLocation>
        <location evidence="1">Cell membrane</location>
        <topology evidence="1">Multi-pass membrane protein</topology>
    </subcellularLocation>
</comment>
<reference evidence="12 13" key="1">
    <citation type="submission" date="2019-07" db="EMBL/GenBank/DDBJ databases">
        <authorList>
            <person name="Kim J."/>
        </authorList>
    </citation>
    <scope>NUCLEOTIDE SEQUENCE [LARGE SCALE GENOMIC DNA]</scope>
    <source>
        <strain evidence="12 13">JC52</strain>
    </source>
</reference>
<keyword evidence="2" id="KW-0813">Transport</keyword>
<organism evidence="12 13">
    <name type="scientific">Paenibacillus cremeus</name>
    <dbReference type="NCBI Taxonomy" id="2163881"/>
    <lineage>
        <taxon>Bacteria</taxon>
        <taxon>Bacillati</taxon>
        <taxon>Bacillota</taxon>
        <taxon>Bacilli</taxon>
        <taxon>Bacillales</taxon>
        <taxon>Paenibacillaceae</taxon>
        <taxon>Paenibacillus</taxon>
    </lineage>
</organism>
<evidence type="ECO:0000256" key="4">
    <source>
        <dbReference type="ARBA" id="ARBA00022692"/>
    </source>
</evidence>
<dbReference type="InterPro" id="IPR039421">
    <property type="entry name" value="Type_1_exporter"/>
</dbReference>
<proteinExistence type="predicted"/>
<dbReference type="InterPro" id="IPR027417">
    <property type="entry name" value="P-loop_NTPase"/>
</dbReference>
<dbReference type="InterPro" id="IPR003439">
    <property type="entry name" value="ABC_transporter-like_ATP-bd"/>
</dbReference>
<protein>
    <submittedName>
        <fullName evidence="12">ABC transporter ATP-binding protein</fullName>
    </submittedName>
</protein>
<dbReference type="PROSITE" id="PS50893">
    <property type="entry name" value="ABC_TRANSPORTER_2"/>
    <property type="match status" value="1"/>
</dbReference>
<dbReference type="GO" id="GO:0005886">
    <property type="term" value="C:plasma membrane"/>
    <property type="evidence" value="ECO:0007669"/>
    <property type="project" value="UniProtKB-SubCell"/>
</dbReference>
<evidence type="ECO:0000256" key="9">
    <source>
        <dbReference type="SAM" id="Phobius"/>
    </source>
</evidence>
<dbReference type="Gene3D" id="3.40.50.300">
    <property type="entry name" value="P-loop containing nucleotide triphosphate hydrolases"/>
    <property type="match status" value="1"/>
</dbReference>
<keyword evidence="4 9" id="KW-0812">Transmembrane</keyword>
<evidence type="ECO:0000259" key="11">
    <source>
        <dbReference type="PROSITE" id="PS50929"/>
    </source>
</evidence>
<keyword evidence="5" id="KW-0547">Nucleotide-binding</keyword>
<dbReference type="SUPFAM" id="SSF52540">
    <property type="entry name" value="P-loop containing nucleoside triphosphate hydrolases"/>
    <property type="match status" value="1"/>
</dbReference>
<dbReference type="PANTHER" id="PTHR43394:SF1">
    <property type="entry name" value="ATP-BINDING CASSETTE SUB-FAMILY B MEMBER 10, MITOCHONDRIAL"/>
    <property type="match status" value="1"/>
</dbReference>
<dbReference type="EMBL" id="VNJI01000074">
    <property type="protein sequence ID" value="TVY00349.1"/>
    <property type="molecule type" value="Genomic_DNA"/>
</dbReference>
<feature type="transmembrane region" description="Helical" evidence="9">
    <location>
        <begin position="55"/>
        <end position="76"/>
    </location>
</feature>
<evidence type="ECO:0000259" key="10">
    <source>
        <dbReference type="PROSITE" id="PS50893"/>
    </source>
</evidence>
<feature type="domain" description="ABC transporter" evidence="10">
    <location>
        <begin position="338"/>
        <end position="573"/>
    </location>
</feature>
<dbReference type="InterPro" id="IPR011527">
    <property type="entry name" value="ABC1_TM_dom"/>
</dbReference>
<keyword evidence="6 12" id="KW-0067">ATP-binding</keyword>
<dbReference type="CDD" id="cd18541">
    <property type="entry name" value="ABC_6TM_TmrB_like"/>
    <property type="match status" value="1"/>
</dbReference>
<evidence type="ECO:0000256" key="7">
    <source>
        <dbReference type="ARBA" id="ARBA00022989"/>
    </source>
</evidence>
<keyword evidence="7 9" id="KW-1133">Transmembrane helix</keyword>
<gene>
    <name evidence="12" type="ORF">FPZ49_33085</name>
</gene>
<keyword evidence="3" id="KW-1003">Cell membrane</keyword>
<evidence type="ECO:0000256" key="6">
    <source>
        <dbReference type="ARBA" id="ARBA00022840"/>
    </source>
</evidence>
<sequence length="584" mass="65300">MKDPRLLLNYLKAHWYVYLLAVLFIALANVTQSYYPKVLGNFADQLELGAITRPLIVHYSLLLLGIGLTYGLLGGLGQYIVMHMGRLFEFYTRKRLFEHFATLSEHYYSKHGVGELLSYVMNDVKNVRDSISQGINHMTNSLILILSVIVMLSFSSIPAYLIFICILPMLAIPWVVVSFGPVIKRRSRKVQEALAAMTESAEEQFGGIRVTKTFAVEKIMRGRFGRTVDRILEHQLRLVRVSSLFQALMPFLGSLSLIISIAVGGYLTIHKQITLGNFVSLTLYLRMMVNPLQQIGNVINTMQRSRASLERVNNLLAIKQDIEEAEDAAPLRPGAVGIHMDGLTFTYPESSKPALQGIELVVPPGKTLGIIGKTGSGKTTLVKLLLRIYDTPEHTIRIGDQDLRSITLESLRSSIAYVPQDGFLFSTTIRDNIAFYDRETEFTNVEKAAKQAQIHNNIIEFPEQFETRLGERGITLSGGQRQRTSLARGFIKNAPVLILDDSVSAVDAVTETKIIENIRLGRKGKTTIIIAHRISALKHADEIIVMDEGKIVQRGTHHQLLAEDGIYAALYSIQEEGTRYAEGK</sequence>
<dbReference type="RefSeq" id="WP_144854625.1">
    <property type="nucleotide sequence ID" value="NZ_VNJI01000074.1"/>
</dbReference>
<dbReference type="Proteomes" id="UP000317036">
    <property type="component" value="Unassembled WGS sequence"/>
</dbReference>
<accession>A0A559JKF4</accession>
<dbReference type="SUPFAM" id="SSF90123">
    <property type="entry name" value="ABC transporter transmembrane region"/>
    <property type="match status" value="1"/>
</dbReference>
<evidence type="ECO:0000256" key="3">
    <source>
        <dbReference type="ARBA" id="ARBA00022475"/>
    </source>
</evidence>
<dbReference type="GO" id="GO:0005524">
    <property type="term" value="F:ATP binding"/>
    <property type="evidence" value="ECO:0007669"/>
    <property type="project" value="UniProtKB-KW"/>
</dbReference>
<comment type="caution">
    <text evidence="12">The sequence shown here is derived from an EMBL/GenBank/DDBJ whole genome shotgun (WGS) entry which is preliminary data.</text>
</comment>
<evidence type="ECO:0000256" key="5">
    <source>
        <dbReference type="ARBA" id="ARBA00022741"/>
    </source>
</evidence>
<dbReference type="OrthoDB" id="9770415at2"/>
<evidence type="ECO:0000313" key="13">
    <source>
        <dbReference type="Proteomes" id="UP000317036"/>
    </source>
</evidence>
<dbReference type="Pfam" id="PF00005">
    <property type="entry name" value="ABC_tran"/>
    <property type="match status" value="1"/>
</dbReference>
<feature type="transmembrane region" description="Helical" evidence="9">
    <location>
        <begin position="135"/>
        <end position="154"/>
    </location>
</feature>
<dbReference type="Gene3D" id="1.20.1560.10">
    <property type="entry name" value="ABC transporter type 1, transmembrane domain"/>
    <property type="match status" value="1"/>
</dbReference>
<keyword evidence="8 9" id="KW-0472">Membrane</keyword>
<dbReference type="FunFam" id="3.40.50.300:FF:000221">
    <property type="entry name" value="Multidrug ABC transporter ATP-binding protein"/>
    <property type="match status" value="1"/>
</dbReference>
<feature type="transmembrane region" description="Helical" evidence="9">
    <location>
        <begin position="15"/>
        <end position="35"/>
    </location>
</feature>
<dbReference type="GO" id="GO:0015421">
    <property type="term" value="F:ABC-type oligopeptide transporter activity"/>
    <property type="evidence" value="ECO:0007669"/>
    <property type="project" value="TreeGrafter"/>
</dbReference>
<feature type="domain" description="ABC transmembrane type-1" evidence="11">
    <location>
        <begin position="19"/>
        <end position="304"/>
    </location>
</feature>
<dbReference type="Pfam" id="PF00664">
    <property type="entry name" value="ABC_membrane"/>
    <property type="match status" value="1"/>
</dbReference>
<evidence type="ECO:0000256" key="8">
    <source>
        <dbReference type="ARBA" id="ARBA00023136"/>
    </source>
</evidence>
<evidence type="ECO:0000256" key="2">
    <source>
        <dbReference type="ARBA" id="ARBA00022448"/>
    </source>
</evidence>
<feature type="transmembrane region" description="Helical" evidence="9">
    <location>
        <begin position="160"/>
        <end position="183"/>
    </location>
</feature>
<name>A0A559JKF4_9BACL</name>
<dbReference type="GO" id="GO:0016887">
    <property type="term" value="F:ATP hydrolysis activity"/>
    <property type="evidence" value="ECO:0007669"/>
    <property type="project" value="InterPro"/>
</dbReference>
<dbReference type="PANTHER" id="PTHR43394">
    <property type="entry name" value="ATP-DEPENDENT PERMEASE MDL1, MITOCHONDRIAL"/>
    <property type="match status" value="1"/>
</dbReference>
<keyword evidence="13" id="KW-1185">Reference proteome</keyword>
<evidence type="ECO:0000256" key="1">
    <source>
        <dbReference type="ARBA" id="ARBA00004651"/>
    </source>
</evidence>